<evidence type="ECO:0000256" key="1">
    <source>
        <dbReference type="ARBA" id="ARBA00002210"/>
    </source>
</evidence>
<comment type="function">
    <text evidence="1">May be involved in 20S pre-rRNA processing.</text>
</comment>
<dbReference type="GO" id="GO:0006364">
    <property type="term" value="P:rRNA processing"/>
    <property type="evidence" value="ECO:0007669"/>
    <property type="project" value="UniProtKB-KW"/>
</dbReference>
<accession>A0AAD8A7Z3</accession>
<protein>
    <recommendedName>
        <fullName evidence="3">Pre-rRNA-processing protein TSR2 homolog</fullName>
    </recommendedName>
</protein>
<keyword evidence="4" id="KW-0698">rRNA processing</keyword>
<gene>
    <name evidence="6" type="ORF">L9F63_014704</name>
</gene>
<comment type="caution">
    <text evidence="6">The sequence shown here is derived from an EMBL/GenBank/DDBJ whole genome shotgun (WGS) entry which is preliminary data.</text>
</comment>
<dbReference type="Proteomes" id="UP001233999">
    <property type="component" value="Unassembled WGS sequence"/>
</dbReference>
<evidence type="ECO:0000256" key="2">
    <source>
        <dbReference type="ARBA" id="ARBA00006524"/>
    </source>
</evidence>
<evidence type="ECO:0000313" key="7">
    <source>
        <dbReference type="Proteomes" id="UP001233999"/>
    </source>
</evidence>
<feature type="region of interest" description="Disordered" evidence="5">
    <location>
        <begin position="125"/>
        <end position="162"/>
    </location>
</feature>
<name>A0AAD8A7Z3_DIPPU</name>
<evidence type="ECO:0000256" key="4">
    <source>
        <dbReference type="ARBA" id="ARBA00022552"/>
    </source>
</evidence>
<dbReference type="InterPro" id="IPR019398">
    <property type="entry name" value="Pre-rRNA_process_TSR2"/>
</dbReference>
<feature type="compositionally biased region" description="Acidic residues" evidence="5">
    <location>
        <begin position="136"/>
        <end position="147"/>
    </location>
</feature>
<proteinExistence type="inferred from homology"/>
<evidence type="ECO:0000256" key="5">
    <source>
        <dbReference type="SAM" id="MobiDB-lite"/>
    </source>
</evidence>
<reference evidence="6" key="2">
    <citation type="submission" date="2023-05" db="EMBL/GenBank/DDBJ databases">
        <authorList>
            <person name="Fouks B."/>
        </authorList>
    </citation>
    <scope>NUCLEOTIDE SEQUENCE</scope>
    <source>
        <strain evidence="6">Stay&amp;Tobe</strain>
        <tissue evidence="6">Testes</tissue>
    </source>
</reference>
<evidence type="ECO:0000313" key="6">
    <source>
        <dbReference type="EMBL" id="KAJ9593731.1"/>
    </source>
</evidence>
<comment type="similarity">
    <text evidence="2">Belongs to the TSR2 family.</text>
</comment>
<dbReference type="AlphaFoldDB" id="A0AAD8A7Z3"/>
<organism evidence="6 7">
    <name type="scientific">Diploptera punctata</name>
    <name type="common">Pacific beetle cockroach</name>
    <dbReference type="NCBI Taxonomy" id="6984"/>
    <lineage>
        <taxon>Eukaryota</taxon>
        <taxon>Metazoa</taxon>
        <taxon>Ecdysozoa</taxon>
        <taxon>Arthropoda</taxon>
        <taxon>Hexapoda</taxon>
        <taxon>Insecta</taxon>
        <taxon>Pterygota</taxon>
        <taxon>Neoptera</taxon>
        <taxon>Polyneoptera</taxon>
        <taxon>Dictyoptera</taxon>
        <taxon>Blattodea</taxon>
        <taxon>Blaberoidea</taxon>
        <taxon>Blaberidae</taxon>
        <taxon>Diplopterinae</taxon>
        <taxon>Diploptera</taxon>
    </lineage>
</organism>
<dbReference type="PANTHER" id="PTHR21250">
    <property type="entry name" value="PRE-RRNA-PROCESSING PROTEIN TSR2 HOMOLOG"/>
    <property type="match status" value="1"/>
</dbReference>
<evidence type="ECO:0000256" key="3">
    <source>
        <dbReference type="ARBA" id="ARBA00017551"/>
    </source>
</evidence>
<sequence>MAEINDVFRNAVESVLNSWTGLKLAVEHDMGGFQSKDVALQLVTDIVDIFDKNASIGVEDVADYLTDFMDSEFQTICEDNSPDEVAAVLWQFYQLCKTRNLELVNLELSKLPKCDKWLFKPQRVQQQNVQPHTSDEDNNMDTEDPEWTEVKSRRRKENVTTE</sequence>
<reference evidence="6" key="1">
    <citation type="journal article" date="2023" name="IScience">
        <title>Live-bearing cockroach genome reveals convergent evolutionary mechanisms linked to viviparity in insects and beyond.</title>
        <authorList>
            <person name="Fouks B."/>
            <person name="Harrison M.C."/>
            <person name="Mikhailova A.A."/>
            <person name="Marchal E."/>
            <person name="English S."/>
            <person name="Carruthers M."/>
            <person name="Jennings E.C."/>
            <person name="Chiamaka E.L."/>
            <person name="Frigard R.A."/>
            <person name="Pippel M."/>
            <person name="Attardo G.M."/>
            <person name="Benoit J.B."/>
            <person name="Bornberg-Bauer E."/>
            <person name="Tobe S.S."/>
        </authorList>
    </citation>
    <scope>NUCLEOTIDE SEQUENCE</scope>
    <source>
        <strain evidence="6">Stay&amp;Tobe</strain>
    </source>
</reference>
<keyword evidence="7" id="KW-1185">Reference proteome</keyword>
<dbReference type="Pfam" id="PF10273">
    <property type="entry name" value="WGG"/>
    <property type="match status" value="1"/>
</dbReference>
<dbReference type="EMBL" id="JASPKZ010003409">
    <property type="protein sequence ID" value="KAJ9593731.1"/>
    <property type="molecule type" value="Genomic_DNA"/>
</dbReference>